<keyword evidence="3" id="KW-1185">Reference proteome</keyword>
<reference evidence="2 3" key="1">
    <citation type="submission" date="2018-11" db="EMBL/GenBank/DDBJ databases">
        <title>Genome assembly of Steccherinum ochraceum LE-BIN_3174, the white-rot fungus of the Steccherinaceae family (The Residual Polyporoid clade, Polyporales, Basidiomycota).</title>
        <authorList>
            <person name="Fedorova T.V."/>
            <person name="Glazunova O.A."/>
            <person name="Landesman E.O."/>
            <person name="Moiseenko K.V."/>
            <person name="Psurtseva N.V."/>
            <person name="Savinova O.S."/>
            <person name="Shakhova N.V."/>
            <person name="Tyazhelova T.V."/>
            <person name="Vasina D.V."/>
        </authorList>
    </citation>
    <scope>NUCLEOTIDE SEQUENCE [LARGE SCALE GENOMIC DNA]</scope>
    <source>
        <strain evidence="2 3">LE-BIN_3174</strain>
    </source>
</reference>
<feature type="region of interest" description="Disordered" evidence="1">
    <location>
        <begin position="1"/>
        <end position="58"/>
    </location>
</feature>
<dbReference type="STRING" id="92696.A0A4R0RFH3"/>
<name>A0A4R0RFH3_9APHY</name>
<proteinExistence type="predicted"/>
<accession>A0A4R0RFH3</accession>
<dbReference type="AlphaFoldDB" id="A0A4R0RFH3"/>
<evidence type="ECO:0008006" key="4">
    <source>
        <dbReference type="Google" id="ProtNLM"/>
    </source>
</evidence>
<evidence type="ECO:0000256" key="1">
    <source>
        <dbReference type="SAM" id="MobiDB-lite"/>
    </source>
</evidence>
<dbReference type="GO" id="GO:0008168">
    <property type="term" value="F:methyltransferase activity"/>
    <property type="evidence" value="ECO:0007669"/>
    <property type="project" value="TreeGrafter"/>
</dbReference>
<sequence length="370" mass="42063">MYDPTDDNMDILSESSRSAMSDSSLDRFPPRSESSQTSHDWEMRSASPQPSVYSMTSSLRQAAYKQEYGRDLNNYSDVYQLPADEQELRRLDHQHYMFKRAMGKYPPPMDEVLADDPEHPKVVVDLGCGSGGWILDVARDYPHCSAIAIDLVPMQTLNLPPNCRSEVDDINLGLQHYFGAFDVAHARLICTGIRDYAGLVDHISHALRPGGMLQLTEYNFVIHDKHKKRIEIVPHQEGVELTGPWLPRWMSLAQQAIRTRGGEVEAADHLARWVREHGAFEEVQPRQFWFQASPWNKGTDSASKEANEIAKIMRDDLLQFFESGKPLLLGSGIPQDLVDIVEANARKELLDAETPLYILIEDVYARKQRD</sequence>
<dbReference type="SUPFAM" id="SSF53335">
    <property type="entry name" value="S-adenosyl-L-methionine-dependent methyltransferases"/>
    <property type="match status" value="1"/>
</dbReference>
<organism evidence="2 3">
    <name type="scientific">Steccherinum ochraceum</name>
    <dbReference type="NCBI Taxonomy" id="92696"/>
    <lineage>
        <taxon>Eukaryota</taxon>
        <taxon>Fungi</taxon>
        <taxon>Dikarya</taxon>
        <taxon>Basidiomycota</taxon>
        <taxon>Agaricomycotina</taxon>
        <taxon>Agaricomycetes</taxon>
        <taxon>Polyporales</taxon>
        <taxon>Steccherinaceae</taxon>
        <taxon>Steccherinum</taxon>
    </lineage>
</organism>
<dbReference type="OrthoDB" id="2013972at2759"/>
<dbReference type="PANTHER" id="PTHR43591">
    <property type="entry name" value="METHYLTRANSFERASE"/>
    <property type="match status" value="1"/>
</dbReference>
<protein>
    <recommendedName>
        <fullName evidence="4">Methyltransferase domain-containing protein</fullName>
    </recommendedName>
</protein>
<dbReference type="EMBL" id="RWJN01000179">
    <property type="protein sequence ID" value="TCD65473.1"/>
    <property type="molecule type" value="Genomic_DNA"/>
</dbReference>
<comment type="caution">
    <text evidence="2">The sequence shown here is derived from an EMBL/GenBank/DDBJ whole genome shotgun (WGS) entry which is preliminary data.</text>
</comment>
<dbReference type="PANTHER" id="PTHR43591:SF24">
    <property type="entry name" value="2-METHOXY-6-POLYPRENYL-1,4-BENZOQUINOL METHYLASE, MITOCHONDRIAL"/>
    <property type="match status" value="1"/>
</dbReference>
<evidence type="ECO:0000313" key="2">
    <source>
        <dbReference type="EMBL" id="TCD65473.1"/>
    </source>
</evidence>
<feature type="compositionally biased region" description="Low complexity" evidence="1">
    <location>
        <begin position="13"/>
        <end position="23"/>
    </location>
</feature>
<evidence type="ECO:0000313" key="3">
    <source>
        <dbReference type="Proteomes" id="UP000292702"/>
    </source>
</evidence>
<dbReference type="Pfam" id="PF13489">
    <property type="entry name" value="Methyltransf_23"/>
    <property type="match status" value="1"/>
</dbReference>
<dbReference type="Gene3D" id="3.40.50.150">
    <property type="entry name" value="Vaccinia Virus protein VP39"/>
    <property type="match status" value="1"/>
</dbReference>
<feature type="compositionally biased region" description="Polar residues" evidence="1">
    <location>
        <begin position="46"/>
        <end position="58"/>
    </location>
</feature>
<dbReference type="CDD" id="cd02440">
    <property type="entry name" value="AdoMet_MTases"/>
    <property type="match status" value="1"/>
</dbReference>
<gene>
    <name evidence="2" type="ORF">EIP91_002591</name>
</gene>
<dbReference type="InterPro" id="IPR029063">
    <property type="entry name" value="SAM-dependent_MTases_sf"/>
</dbReference>
<dbReference type="Proteomes" id="UP000292702">
    <property type="component" value="Unassembled WGS sequence"/>
</dbReference>